<keyword evidence="8 10" id="KW-0675">Receptor</keyword>
<gene>
    <name evidence="12" type="primary">LOC108631933</name>
</gene>
<evidence type="ECO:0000256" key="4">
    <source>
        <dbReference type="ARBA" id="ARBA00022692"/>
    </source>
</evidence>
<evidence type="ECO:0000256" key="5">
    <source>
        <dbReference type="ARBA" id="ARBA00022725"/>
    </source>
</evidence>
<feature type="transmembrane region" description="Helical" evidence="10">
    <location>
        <begin position="230"/>
        <end position="252"/>
    </location>
</feature>
<sequence length="441" mass="50621">MFQSTKSRGSNMFDIRYYKPFKMYLQFLGQYPTQSRLIGNLNVTVIICSLVSLMIPAISQTYISIIEKNLDAAMESIPILVTIIVCVIKLLNHKINKEKVFVSEIYVANTVGLPCIFYVIGSPTACTRITKYSFYAVVCVSQYDNLFDLVNQEWESVKSSENQTIYVLDSVTRHGHVLGEAYRTTLLLFMIFFLFVPLFPPLMDVILPLNETRQRQQMFRLNYFVDKDEYFYPIYFHCSWCSFLIVIITVAMDSLRMVLVHHACGLFAVCGYQIGKVTEGNLRRSGTLFEQIKKCVTTHKEALRFYGIIDNSSRTSYFFIILFNMIGITVTAVQIVLYLHKPEEALRIAVFLIAQQFHLLIVTLPGQVLVDYSSELATDVYCSAWYQLPTNIQKMLYIMQIRSGKACKLTAGGLYEMNIENFGTTFKTCASYFTMLLSLKD</sequence>
<evidence type="ECO:0000256" key="9">
    <source>
        <dbReference type="ARBA" id="ARBA00023224"/>
    </source>
</evidence>
<accession>A0AAJ7SBJ6</accession>
<proteinExistence type="inferred from homology"/>
<keyword evidence="2" id="KW-1003">Cell membrane</keyword>
<keyword evidence="3 10" id="KW-0716">Sensory transduction</keyword>
<feature type="transmembrane region" description="Helical" evidence="10">
    <location>
        <begin position="43"/>
        <end position="66"/>
    </location>
</feature>
<evidence type="ECO:0000256" key="7">
    <source>
        <dbReference type="ARBA" id="ARBA00023136"/>
    </source>
</evidence>
<evidence type="ECO:0000313" key="12">
    <source>
        <dbReference type="RefSeq" id="XP_026675078.1"/>
    </source>
</evidence>
<dbReference type="PANTHER" id="PTHR21137">
    <property type="entry name" value="ODORANT RECEPTOR"/>
    <property type="match status" value="1"/>
</dbReference>
<evidence type="ECO:0000256" key="8">
    <source>
        <dbReference type="ARBA" id="ARBA00023170"/>
    </source>
</evidence>
<name>A0AAJ7SBJ6_9HYME</name>
<comment type="similarity">
    <text evidence="10">Belongs to the insect chemoreceptor superfamily. Heteromeric odorant receptor channel (TC 1.A.69) family.</text>
</comment>
<evidence type="ECO:0000256" key="3">
    <source>
        <dbReference type="ARBA" id="ARBA00022606"/>
    </source>
</evidence>
<keyword evidence="4 10" id="KW-0812">Transmembrane</keyword>
<reference evidence="12" key="1">
    <citation type="submission" date="2025-08" db="UniProtKB">
        <authorList>
            <consortium name="RefSeq"/>
        </authorList>
    </citation>
    <scope>IDENTIFICATION</scope>
    <source>
        <tissue evidence="12">Whole body</tissue>
    </source>
</reference>
<evidence type="ECO:0000256" key="10">
    <source>
        <dbReference type="RuleBase" id="RU351113"/>
    </source>
</evidence>
<evidence type="ECO:0000256" key="2">
    <source>
        <dbReference type="ARBA" id="ARBA00022475"/>
    </source>
</evidence>
<protein>
    <recommendedName>
        <fullName evidence="10">Odorant receptor</fullName>
    </recommendedName>
</protein>
<feature type="transmembrane region" description="Helical" evidence="10">
    <location>
        <begin position="72"/>
        <end position="91"/>
    </location>
</feature>
<dbReference type="Pfam" id="PF02949">
    <property type="entry name" value="7tm_6"/>
    <property type="match status" value="1"/>
</dbReference>
<evidence type="ECO:0000256" key="1">
    <source>
        <dbReference type="ARBA" id="ARBA00004651"/>
    </source>
</evidence>
<feature type="transmembrane region" description="Helical" evidence="10">
    <location>
        <begin position="317"/>
        <end position="339"/>
    </location>
</feature>
<keyword evidence="9 10" id="KW-0807">Transducer</keyword>
<dbReference type="KEGG" id="ccal:108631933"/>
<feature type="transmembrane region" description="Helical" evidence="10">
    <location>
        <begin position="345"/>
        <end position="364"/>
    </location>
</feature>
<dbReference type="PANTHER" id="PTHR21137:SF35">
    <property type="entry name" value="ODORANT RECEPTOR 19A-RELATED"/>
    <property type="match status" value="1"/>
</dbReference>
<evidence type="ECO:0000313" key="11">
    <source>
        <dbReference type="Proteomes" id="UP000694925"/>
    </source>
</evidence>
<dbReference type="RefSeq" id="XP_026675078.1">
    <property type="nucleotide sequence ID" value="XM_026819277.1"/>
</dbReference>
<dbReference type="GO" id="GO:0007165">
    <property type="term" value="P:signal transduction"/>
    <property type="evidence" value="ECO:0007669"/>
    <property type="project" value="UniProtKB-KW"/>
</dbReference>
<keyword evidence="7 10" id="KW-0472">Membrane</keyword>
<dbReference type="Proteomes" id="UP000694925">
    <property type="component" value="Unplaced"/>
</dbReference>
<comment type="subcellular location">
    <subcellularLocation>
        <location evidence="1 10">Cell membrane</location>
        <topology evidence="1 10">Multi-pass membrane protein</topology>
    </subcellularLocation>
</comment>
<organism evidence="11 12">
    <name type="scientific">Ceratina calcarata</name>
    <dbReference type="NCBI Taxonomy" id="156304"/>
    <lineage>
        <taxon>Eukaryota</taxon>
        <taxon>Metazoa</taxon>
        <taxon>Ecdysozoa</taxon>
        <taxon>Arthropoda</taxon>
        <taxon>Hexapoda</taxon>
        <taxon>Insecta</taxon>
        <taxon>Pterygota</taxon>
        <taxon>Neoptera</taxon>
        <taxon>Endopterygota</taxon>
        <taxon>Hymenoptera</taxon>
        <taxon>Apocrita</taxon>
        <taxon>Aculeata</taxon>
        <taxon>Apoidea</taxon>
        <taxon>Anthophila</taxon>
        <taxon>Apidae</taxon>
        <taxon>Ceratina</taxon>
        <taxon>Zadontomerus</taxon>
    </lineage>
</organism>
<evidence type="ECO:0000256" key="6">
    <source>
        <dbReference type="ARBA" id="ARBA00022989"/>
    </source>
</evidence>
<dbReference type="AlphaFoldDB" id="A0AAJ7SBJ6"/>
<dbReference type="GO" id="GO:0004984">
    <property type="term" value="F:olfactory receptor activity"/>
    <property type="evidence" value="ECO:0007669"/>
    <property type="project" value="InterPro"/>
</dbReference>
<keyword evidence="11" id="KW-1185">Reference proteome</keyword>
<keyword evidence="5 10" id="KW-0552">Olfaction</keyword>
<feature type="transmembrane region" description="Helical" evidence="10">
    <location>
        <begin position="186"/>
        <end position="209"/>
    </location>
</feature>
<dbReference type="GO" id="GO:0005886">
    <property type="term" value="C:plasma membrane"/>
    <property type="evidence" value="ECO:0007669"/>
    <property type="project" value="UniProtKB-SubCell"/>
</dbReference>
<feature type="transmembrane region" description="Helical" evidence="10">
    <location>
        <begin position="100"/>
        <end position="120"/>
    </location>
</feature>
<dbReference type="GO" id="GO:0005549">
    <property type="term" value="F:odorant binding"/>
    <property type="evidence" value="ECO:0007669"/>
    <property type="project" value="InterPro"/>
</dbReference>
<dbReference type="InterPro" id="IPR004117">
    <property type="entry name" value="7tm6_olfct_rcpt"/>
</dbReference>
<keyword evidence="6 10" id="KW-1133">Transmembrane helix</keyword>
<dbReference type="GeneID" id="108631933"/>